<comment type="subcellular location">
    <subcellularLocation>
        <location evidence="1">Cell inner membrane</location>
        <topology evidence="1">Multi-pass membrane protein</topology>
    </subcellularLocation>
</comment>
<reference evidence="9 10" key="1">
    <citation type="submission" date="2024-09" db="EMBL/GenBank/DDBJ databases">
        <title>Draft genome sequence of Candidatus Magnetaquicoccaceae bacterium FCR-1.</title>
        <authorList>
            <person name="Shimoshige H."/>
            <person name="Shimamura S."/>
            <person name="Taoka A."/>
            <person name="Kobayashi H."/>
            <person name="Maekawa T."/>
        </authorList>
    </citation>
    <scope>NUCLEOTIDE SEQUENCE [LARGE SCALE GENOMIC DNA]</scope>
    <source>
        <strain evidence="9 10">FCR-1</strain>
    </source>
</reference>
<dbReference type="Pfam" id="PF04403">
    <property type="entry name" value="PqiA"/>
    <property type="match status" value="2"/>
</dbReference>
<feature type="transmembrane region" description="Helical" evidence="8">
    <location>
        <begin position="107"/>
        <end position="131"/>
    </location>
</feature>
<evidence type="ECO:0000256" key="8">
    <source>
        <dbReference type="SAM" id="Phobius"/>
    </source>
</evidence>
<name>A0ABQ0CC36_9PROT</name>
<feature type="transmembrane region" description="Helical" evidence="8">
    <location>
        <begin position="182"/>
        <end position="201"/>
    </location>
</feature>
<protein>
    <submittedName>
        <fullName evidence="9">Intermembrane transport protein YebS</fullName>
    </submittedName>
</protein>
<dbReference type="PANTHER" id="PTHR30462:SF3">
    <property type="entry name" value="INTERMEMBRANE TRANSPORT PROTEIN PQIA"/>
    <property type="match status" value="1"/>
</dbReference>
<feature type="transmembrane region" description="Helical" evidence="8">
    <location>
        <begin position="360"/>
        <end position="384"/>
    </location>
</feature>
<dbReference type="InterPro" id="IPR051800">
    <property type="entry name" value="PqiA-PqiB_transport"/>
</dbReference>
<dbReference type="Proteomes" id="UP001628193">
    <property type="component" value="Unassembled WGS sequence"/>
</dbReference>
<accession>A0ABQ0CC36</accession>
<evidence type="ECO:0000313" key="10">
    <source>
        <dbReference type="Proteomes" id="UP001628193"/>
    </source>
</evidence>
<dbReference type="EMBL" id="BAAFGK010000005">
    <property type="protein sequence ID" value="GAB0058449.1"/>
    <property type="molecule type" value="Genomic_DNA"/>
</dbReference>
<feature type="transmembrane region" description="Helical" evidence="8">
    <location>
        <begin position="390"/>
        <end position="409"/>
    </location>
</feature>
<evidence type="ECO:0000256" key="7">
    <source>
        <dbReference type="ARBA" id="ARBA00023136"/>
    </source>
</evidence>
<keyword evidence="4" id="KW-0997">Cell inner membrane</keyword>
<feature type="transmembrane region" description="Helical" evidence="8">
    <location>
        <begin position="310"/>
        <end position="339"/>
    </location>
</feature>
<dbReference type="PANTHER" id="PTHR30462">
    <property type="entry name" value="INTERMEMBRANE TRANSPORT PROTEIN PQIB-RELATED"/>
    <property type="match status" value="1"/>
</dbReference>
<evidence type="ECO:0000256" key="6">
    <source>
        <dbReference type="ARBA" id="ARBA00022989"/>
    </source>
</evidence>
<feature type="transmembrane region" description="Helical" evidence="8">
    <location>
        <begin position="60"/>
        <end position="79"/>
    </location>
</feature>
<dbReference type="InterPro" id="IPR007498">
    <property type="entry name" value="PqiA-like"/>
</dbReference>
<comment type="caution">
    <text evidence="9">The sequence shown here is derived from an EMBL/GenBank/DDBJ whole genome shotgun (WGS) entry which is preliminary data.</text>
</comment>
<dbReference type="InterPro" id="IPR005219">
    <property type="entry name" value="PqiA-like_proteobact"/>
</dbReference>
<dbReference type="CDD" id="cd00350">
    <property type="entry name" value="rubredoxin_like"/>
    <property type="match status" value="1"/>
</dbReference>
<feature type="transmembrane region" description="Helical" evidence="8">
    <location>
        <begin position="152"/>
        <end position="170"/>
    </location>
</feature>
<evidence type="ECO:0000256" key="2">
    <source>
        <dbReference type="ARBA" id="ARBA00007555"/>
    </source>
</evidence>
<keyword evidence="7 8" id="KW-0472">Membrane</keyword>
<dbReference type="NCBIfam" id="TIGR00155">
    <property type="entry name" value="pqiA_fam"/>
    <property type="match status" value="1"/>
</dbReference>
<keyword evidence="10" id="KW-1185">Reference proteome</keyword>
<evidence type="ECO:0000256" key="5">
    <source>
        <dbReference type="ARBA" id="ARBA00022692"/>
    </source>
</evidence>
<comment type="similarity">
    <text evidence="2">Belongs to the PqiA family.</text>
</comment>
<organism evidence="9 10">
    <name type="scientific">Candidatus Magnetaquiglobus chichijimensis</name>
    <dbReference type="NCBI Taxonomy" id="3141448"/>
    <lineage>
        <taxon>Bacteria</taxon>
        <taxon>Pseudomonadati</taxon>
        <taxon>Pseudomonadota</taxon>
        <taxon>Magnetococcia</taxon>
        <taxon>Magnetococcales</taxon>
        <taxon>Candidatus Magnetaquicoccaceae</taxon>
        <taxon>Candidatus Magnetaquiglobus</taxon>
    </lineage>
</organism>
<keyword evidence="3" id="KW-1003">Cell membrane</keyword>
<evidence type="ECO:0000256" key="1">
    <source>
        <dbReference type="ARBA" id="ARBA00004429"/>
    </source>
</evidence>
<gene>
    <name evidence="9" type="primary">yebS</name>
    <name evidence="9" type="ORF">SIID45300_02798</name>
</gene>
<proteinExistence type="inferred from homology"/>
<evidence type="ECO:0000256" key="4">
    <source>
        <dbReference type="ARBA" id="ARBA00022519"/>
    </source>
</evidence>
<evidence type="ECO:0000313" key="9">
    <source>
        <dbReference type="EMBL" id="GAB0058449.1"/>
    </source>
</evidence>
<keyword evidence="6 8" id="KW-1133">Transmembrane helix</keyword>
<feature type="transmembrane region" description="Helical" evidence="8">
    <location>
        <begin position="267"/>
        <end position="290"/>
    </location>
</feature>
<evidence type="ECO:0000256" key="3">
    <source>
        <dbReference type="ARBA" id="ARBA00022475"/>
    </source>
</evidence>
<keyword evidence="5 8" id="KW-0812">Transmembrane</keyword>
<sequence length="426" mass="46524">MPIESLAKNVTKINNDNWTLCHECGGPAILPPTPVGGVACCSRCGAELARHRSGGLERPLALAVSGLVVYLIALFHPLLLMKLGGRTLGNTLWDGVAAMQREGMSDLAVLVFLTSMLFPLIWLVGLTYVLLPLHLGRRPWKGVLVLRVAQTVNSWSMVGIFMLGLFVAYVKLASMAGMAPGIALFALFVLLIVVAATRAAFDPHQVWQRLAPHAPPVPQARSDAATWIQCHVCGLIARPEEAHGQPCPRCGAGRHFRKPDSRNRTWALLWAATILYIPANLYPVMTVIRMGRGQPDTILSGVKHLIEGGMWLLALVVFVASIVAPVMKIVVLMFLLVTVGNRSTTRCRDRIALYRVLEVFGHWSMVDVFLVSILTALVDFGVLAQIKPGIGASYFAAVVVLTLLATHVFDPRLIWDPLNESKHEHS</sequence>